<dbReference type="SUPFAM" id="SSF52317">
    <property type="entry name" value="Class I glutamine amidotransferase-like"/>
    <property type="match status" value="1"/>
</dbReference>
<evidence type="ECO:0000256" key="1">
    <source>
        <dbReference type="ARBA" id="ARBA00008345"/>
    </source>
</evidence>
<name>A0ABT3RY15_9MICO</name>
<dbReference type="PROSITE" id="PS51130">
    <property type="entry name" value="PDXT_SNO_2"/>
    <property type="match status" value="1"/>
</dbReference>
<dbReference type="Gene3D" id="3.40.50.880">
    <property type="match status" value="1"/>
</dbReference>
<evidence type="ECO:0000256" key="4">
    <source>
        <dbReference type="ARBA" id="ARBA00022962"/>
    </source>
</evidence>
<evidence type="ECO:0000256" key="3">
    <source>
        <dbReference type="ARBA" id="ARBA00022898"/>
    </source>
</evidence>
<keyword evidence="4 7" id="KW-0315">Glutamine amidotransferase</keyword>
<dbReference type="InterPro" id="IPR002161">
    <property type="entry name" value="PdxT/SNO"/>
</dbReference>
<evidence type="ECO:0000256" key="6">
    <source>
        <dbReference type="ARBA" id="ARBA00049534"/>
    </source>
</evidence>
<keyword evidence="3 7" id="KW-0663">Pyridoxal phosphate</keyword>
<protein>
    <recommendedName>
        <fullName evidence="7">Pyridoxal 5'-phosphate synthase subunit PdxT</fullName>
        <ecNumber evidence="7">4.3.3.6</ecNumber>
    </recommendedName>
    <alternativeName>
        <fullName evidence="7">Pdx2</fullName>
    </alternativeName>
    <alternativeName>
        <fullName evidence="7">Pyridoxal 5'-phosphate synthase glutaminase subunit</fullName>
        <ecNumber evidence="7">3.5.1.2</ecNumber>
    </alternativeName>
</protein>
<dbReference type="PANTHER" id="PTHR31559">
    <property type="entry name" value="PYRIDOXAL 5'-PHOSPHATE SYNTHASE SUBUNIT SNO"/>
    <property type="match status" value="1"/>
</dbReference>
<dbReference type="GO" id="GO:0036381">
    <property type="term" value="F:pyridoxal 5'-phosphate synthase (glutamine hydrolysing) activity"/>
    <property type="evidence" value="ECO:0007669"/>
    <property type="project" value="UniProtKB-EC"/>
</dbReference>
<reference evidence="8 9" key="1">
    <citation type="submission" date="2022-11" db="EMBL/GenBank/DDBJ databases">
        <title>Taxonomy of Curtobacterium flaccumfaciens.</title>
        <authorList>
            <person name="Osdaghi E."/>
            <person name="Taghavi S.M."/>
            <person name="Hamidizade M."/>
            <person name="Abachi H."/>
            <person name="Fazliarab A."/>
            <person name="Baeyen S."/>
            <person name="Portier P."/>
            <person name="Van Vaerenbergh J."/>
            <person name="Jacques M.-A."/>
        </authorList>
    </citation>
    <scope>NUCLEOTIDE SEQUENCE [LARGE SCALE GENOMIC DNA]</scope>
    <source>
        <strain evidence="8 9">LMG 3715</strain>
    </source>
</reference>
<dbReference type="RefSeq" id="WP_042537197.1">
    <property type="nucleotide sequence ID" value="NZ_CP104934.1"/>
</dbReference>
<feature type="active site" description="Charge relay system" evidence="7">
    <location>
        <position position="185"/>
    </location>
</feature>
<dbReference type="PROSITE" id="PS01236">
    <property type="entry name" value="PDXT_SNO_1"/>
    <property type="match status" value="1"/>
</dbReference>
<keyword evidence="9" id="KW-1185">Reference proteome</keyword>
<dbReference type="EMBL" id="JAPJDE010000001">
    <property type="protein sequence ID" value="MCX2847435.1"/>
    <property type="molecule type" value="Genomic_DNA"/>
</dbReference>
<dbReference type="PANTHER" id="PTHR31559:SF0">
    <property type="entry name" value="PYRIDOXAL 5'-PHOSPHATE SYNTHASE SUBUNIT SNO1-RELATED"/>
    <property type="match status" value="1"/>
</dbReference>
<dbReference type="PIRSF" id="PIRSF005639">
    <property type="entry name" value="Glut_amidoT_SNO"/>
    <property type="match status" value="1"/>
</dbReference>
<dbReference type="HAMAP" id="MF_01615">
    <property type="entry name" value="PdxT"/>
    <property type="match status" value="1"/>
</dbReference>
<feature type="binding site" evidence="7">
    <location>
        <begin position="146"/>
        <end position="147"/>
    </location>
    <ligand>
        <name>L-glutamine</name>
        <dbReference type="ChEBI" id="CHEBI:58359"/>
    </ligand>
</feature>
<comment type="catalytic activity">
    <reaction evidence="7">
        <text>aldehydo-D-ribose 5-phosphate + D-glyceraldehyde 3-phosphate + L-glutamine = pyridoxal 5'-phosphate + L-glutamate + phosphate + 3 H2O + H(+)</text>
        <dbReference type="Rhea" id="RHEA:31507"/>
        <dbReference type="ChEBI" id="CHEBI:15377"/>
        <dbReference type="ChEBI" id="CHEBI:15378"/>
        <dbReference type="ChEBI" id="CHEBI:29985"/>
        <dbReference type="ChEBI" id="CHEBI:43474"/>
        <dbReference type="ChEBI" id="CHEBI:58273"/>
        <dbReference type="ChEBI" id="CHEBI:58359"/>
        <dbReference type="ChEBI" id="CHEBI:59776"/>
        <dbReference type="ChEBI" id="CHEBI:597326"/>
        <dbReference type="EC" id="4.3.3.6"/>
    </reaction>
</comment>
<dbReference type="CDD" id="cd01749">
    <property type="entry name" value="GATase1_PB"/>
    <property type="match status" value="1"/>
</dbReference>
<comment type="function">
    <text evidence="7">Catalyzes the hydrolysis of glutamine to glutamate and ammonia as part of the biosynthesis of pyridoxal 5'-phosphate. The resulting ammonia molecule is channeled to the active site of PdxS.</text>
</comment>
<comment type="pathway">
    <text evidence="7">Cofactor biosynthesis; pyridoxal 5'-phosphate biosynthesis.</text>
</comment>
<keyword evidence="2 7" id="KW-0378">Hydrolase</keyword>
<gene>
    <name evidence="7 8" type="primary">pdxT</name>
    <name evidence="8" type="ORF">ORG12_01975</name>
</gene>
<dbReference type="NCBIfam" id="TIGR03800">
    <property type="entry name" value="PLP_synth_Pdx2"/>
    <property type="match status" value="1"/>
</dbReference>
<feature type="binding site" evidence="7">
    <location>
        <position position="117"/>
    </location>
    <ligand>
        <name>L-glutamine</name>
        <dbReference type="ChEBI" id="CHEBI:58359"/>
    </ligand>
</feature>
<dbReference type="Pfam" id="PF01174">
    <property type="entry name" value="SNO"/>
    <property type="match status" value="1"/>
</dbReference>
<evidence type="ECO:0000256" key="5">
    <source>
        <dbReference type="ARBA" id="ARBA00023239"/>
    </source>
</evidence>
<dbReference type="InterPro" id="IPR029062">
    <property type="entry name" value="Class_I_gatase-like"/>
</dbReference>
<sequence length="203" mass="21445">MAGSPTSGARPRVGVLALQGDFREHIASLTELGADVVPLRRPEEIGTLDGVVIPGGESSVMDKLSRAFGVAEPLADAIRGGLPTYGTCAGMIMLSSRITDGISGQQTLDVLDTTVRRNAFGAQNDSFEIDIPMPDLGEAPVHAVFIRAPVVEQRGDDVHVLGALPDGQVVAVQQGNVIASAFHPEVAGEDRFHRRFLDLVRTA</sequence>
<organism evidence="8 9">
    <name type="scientific">Curtobacterium poinsettiae</name>
    <dbReference type="NCBI Taxonomy" id="159612"/>
    <lineage>
        <taxon>Bacteria</taxon>
        <taxon>Bacillati</taxon>
        <taxon>Actinomycetota</taxon>
        <taxon>Actinomycetes</taxon>
        <taxon>Micrococcales</taxon>
        <taxon>Microbacteriaceae</taxon>
        <taxon>Curtobacterium</taxon>
    </lineage>
</organism>
<accession>A0ABT3RY15</accession>
<feature type="active site" description="Charge relay system" evidence="7">
    <location>
        <position position="183"/>
    </location>
</feature>
<dbReference type="PROSITE" id="PS51274">
    <property type="entry name" value="GATASE_COBBQ"/>
    <property type="match status" value="1"/>
</dbReference>
<dbReference type="EC" id="3.5.1.2" evidence="7"/>
<dbReference type="GO" id="GO:0004359">
    <property type="term" value="F:glutaminase activity"/>
    <property type="evidence" value="ECO:0007669"/>
    <property type="project" value="UniProtKB-EC"/>
</dbReference>
<comment type="subunit">
    <text evidence="7">In the presence of PdxS, forms a dodecamer of heterodimers. Only shows activity in the heterodimer.</text>
</comment>
<comment type="catalytic activity">
    <reaction evidence="6 7">
        <text>L-glutamine + H2O = L-glutamate + NH4(+)</text>
        <dbReference type="Rhea" id="RHEA:15889"/>
        <dbReference type="ChEBI" id="CHEBI:15377"/>
        <dbReference type="ChEBI" id="CHEBI:28938"/>
        <dbReference type="ChEBI" id="CHEBI:29985"/>
        <dbReference type="ChEBI" id="CHEBI:58359"/>
        <dbReference type="EC" id="3.5.1.2"/>
    </reaction>
</comment>
<evidence type="ECO:0000313" key="8">
    <source>
        <dbReference type="EMBL" id="MCX2847435.1"/>
    </source>
</evidence>
<keyword evidence="5 7" id="KW-0456">Lyase</keyword>
<dbReference type="InterPro" id="IPR021196">
    <property type="entry name" value="PdxT/SNO_CS"/>
</dbReference>
<dbReference type="PROSITE" id="PS51273">
    <property type="entry name" value="GATASE_TYPE_1"/>
    <property type="match status" value="1"/>
</dbReference>
<evidence type="ECO:0000313" key="9">
    <source>
        <dbReference type="Proteomes" id="UP001207276"/>
    </source>
</evidence>
<comment type="caution">
    <text evidence="8">The sequence shown here is derived from an EMBL/GenBank/DDBJ whole genome shotgun (WGS) entry which is preliminary data.</text>
</comment>
<dbReference type="Proteomes" id="UP001207276">
    <property type="component" value="Unassembled WGS sequence"/>
</dbReference>
<evidence type="ECO:0000256" key="7">
    <source>
        <dbReference type="HAMAP-Rule" id="MF_01615"/>
    </source>
</evidence>
<dbReference type="EC" id="4.3.3.6" evidence="7"/>
<comment type="similarity">
    <text evidence="1 7">Belongs to the glutaminase PdxT/SNO family.</text>
</comment>
<feature type="active site" description="Nucleophile" evidence="7">
    <location>
        <position position="88"/>
    </location>
</feature>
<evidence type="ECO:0000256" key="2">
    <source>
        <dbReference type="ARBA" id="ARBA00022801"/>
    </source>
</evidence>
<feature type="binding site" evidence="7">
    <location>
        <begin position="56"/>
        <end position="58"/>
    </location>
    <ligand>
        <name>L-glutamine</name>
        <dbReference type="ChEBI" id="CHEBI:58359"/>
    </ligand>
</feature>
<proteinExistence type="inferred from homology"/>